<dbReference type="Proteomes" id="UP000216001">
    <property type="component" value="Unassembled WGS sequence"/>
</dbReference>
<sequence>MSEKVNLQKSMLLVVADALGEELLAQVVFVGGCTTGLLVTDEYTKEQIRYTDDVDLVVDIVGYAKWSQLQEKLRERGFREDPFDDVICRMLIGELKVDFMPVDQNALGFSNRWYKDAVEMACQYQLTQNVTINLIRPEYFIATKLEAYLGRGNGDLLSSRDIEDILNIFDGRESIVEEISQSSTALKEYISNNLALLINEYDFEMAVQSTSQGIRSREDIIFERLTQCIKH</sequence>
<reference evidence="1 3" key="1">
    <citation type="submission" date="2017-07" db="EMBL/GenBank/DDBJ databases">
        <title>blaIMP-27 on transferable plasmids in Proteus mirabilis and Providencia rettgeri.</title>
        <authorList>
            <person name="Potter R."/>
        </authorList>
    </citation>
    <scope>NUCLEOTIDE SEQUENCE [LARGE SCALE GENOMIC DNA]</scope>
    <source>
        <strain evidence="1 3">PR1</strain>
    </source>
</reference>
<protein>
    <recommendedName>
        <fullName evidence="4">Nucleotidyl transferase AbiEii/AbiGii toxin family protein</fullName>
    </recommendedName>
</protein>
<name>A0A264VVU5_PRORE</name>
<dbReference type="EMBL" id="CP076405">
    <property type="protein sequence ID" value="QWQ22692.2"/>
    <property type="molecule type" value="Genomic_DNA"/>
</dbReference>
<accession>A0A264VVU5</accession>
<dbReference type="RefSeq" id="WP_094961077.1">
    <property type="nucleotide sequence ID" value="NZ_CAHPQZ010000001.1"/>
</dbReference>
<evidence type="ECO:0000313" key="3">
    <source>
        <dbReference type="Proteomes" id="UP000216001"/>
    </source>
</evidence>
<dbReference type="Gene3D" id="3.30.460.40">
    <property type="match status" value="1"/>
</dbReference>
<evidence type="ECO:0000313" key="2">
    <source>
        <dbReference type="EMBL" id="QWQ22692.2"/>
    </source>
</evidence>
<dbReference type="Proteomes" id="UP000682358">
    <property type="component" value="Chromosome"/>
</dbReference>
<evidence type="ECO:0000313" key="1">
    <source>
        <dbReference type="EMBL" id="OZS75439.1"/>
    </source>
</evidence>
<evidence type="ECO:0008006" key="4">
    <source>
        <dbReference type="Google" id="ProtNLM"/>
    </source>
</evidence>
<dbReference type="AlphaFoldDB" id="A0A264VVU5"/>
<dbReference type="EMBL" id="NOWC01000005">
    <property type="protein sequence ID" value="OZS75439.1"/>
    <property type="molecule type" value="Genomic_DNA"/>
</dbReference>
<gene>
    <name evidence="1" type="ORF">CHI95_05985</name>
    <name evidence="2" type="ORF">KOF27_15305</name>
</gene>
<organism evidence="1 3">
    <name type="scientific">Providencia rettgeri</name>
    <dbReference type="NCBI Taxonomy" id="587"/>
    <lineage>
        <taxon>Bacteria</taxon>
        <taxon>Pseudomonadati</taxon>
        <taxon>Pseudomonadota</taxon>
        <taxon>Gammaproteobacteria</taxon>
        <taxon>Enterobacterales</taxon>
        <taxon>Morganellaceae</taxon>
        <taxon>Providencia</taxon>
    </lineage>
</organism>
<dbReference type="PROSITE" id="PS51257">
    <property type="entry name" value="PROKAR_LIPOPROTEIN"/>
    <property type="match status" value="1"/>
</dbReference>
<proteinExistence type="predicted"/>
<reference evidence="2" key="2">
    <citation type="submission" date="2021-06" db="EMBL/GenBank/DDBJ databases">
        <title>Emergence of genetically related NDM-1-producing Providencia rettgeri strains in Argentina.</title>
        <authorList>
            <person name="Pasteran F."/>
            <person name="Meo A."/>
            <person name="Gomez S."/>
            <person name="Derdoy L."/>
            <person name="Albronoz E."/>
            <person name="Faccone D."/>
            <person name="Guerriero L."/>
            <person name="Archuby D."/>
            <person name="Tarzia A."/>
            <person name="Lopez M."/>
            <person name="Corso A."/>
        </authorList>
    </citation>
    <scope>NUCLEOTIDE SEQUENCE</scope>
    <source>
        <strain evidence="2">PreM15628</strain>
    </source>
</reference>